<evidence type="ECO:0000256" key="5">
    <source>
        <dbReference type="ARBA" id="ARBA00022705"/>
    </source>
</evidence>
<dbReference type="GO" id="GO:0003697">
    <property type="term" value="F:single-stranded DNA binding"/>
    <property type="evidence" value="ECO:0007669"/>
    <property type="project" value="TreeGrafter"/>
</dbReference>
<dbReference type="Gene3D" id="2.40.50.730">
    <property type="match status" value="1"/>
</dbReference>
<feature type="compositionally biased region" description="Polar residues" evidence="13">
    <location>
        <begin position="223"/>
        <end position="238"/>
    </location>
</feature>
<keyword evidence="19" id="KW-1185">Reference proteome</keyword>
<comment type="subcellular location">
    <subcellularLocation>
        <location evidence="1">Nucleus</location>
    </subcellularLocation>
</comment>
<organism evidence="18 19">
    <name type="scientific">Aphanomyces euteiches</name>
    <dbReference type="NCBI Taxonomy" id="100861"/>
    <lineage>
        <taxon>Eukaryota</taxon>
        <taxon>Sar</taxon>
        <taxon>Stramenopiles</taxon>
        <taxon>Oomycota</taxon>
        <taxon>Saprolegniomycetes</taxon>
        <taxon>Saprolegniales</taxon>
        <taxon>Verrucalvaceae</taxon>
        <taxon>Aphanomyces</taxon>
    </lineage>
</organism>
<evidence type="ECO:0000313" key="18">
    <source>
        <dbReference type="EMBL" id="KAF0735010.1"/>
    </source>
</evidence>
<feature type="domain" description="DNA-directed DNA polymerase family B multifunctional" evidence="14">
    <location>
        <begin position="825"/>
        <end position="1282"/>
    </location>
</feature>
<name>A0A6G0X551_9STRA</name>
<evidence type="ECO:0000259" key="15">
    <source>
        <dbReference type="Pfam" id="PF03104"/>
    </source>
</evidence>
<dbReference type="Proteomes" id="UP000481153">
    <property type="component" value="Unassembled WGS sequence"/>
</dbReference>
<dbReference type="GO" id="GO:0006272">
    <property type="term" value="P:leading strand elongation"/>
    <property type="evidence" value="ECO:0007669"/>
    <property type="project" value="TreeGrafter"/>
</dbReference>
<dbReference type="PRINTS" id="PR00106">
    <property type="entry name" value="DNAPOLB"/>
</dbReference>
<dbReference type="GO" id="GO:0000166">
    <property type="term" value="F:nucleotide binding"/>
    <property type="evidence" value="ECO:0007669"/>
    <property type="project" value="InterPro"/>
</dbReference>
<dbReference type="CDD" id="cd05776">
    <property type="entry name" value="DNA_polB_alpha_exo"/>
    <property type="match status" value="1"/>
</dbReference>
<keyword evidence="9 12" id="KW-0239">DNA-directed DNA polymerase</keyword>
<dbReference type="InterPro" id="IPR043502">
    <property type="entry name" value="DNA/RNA_pol_sf"/>
</dbReference>
<dbReference type="Gene3D" id="1.10.132.60">
    <property type="entry name" value="DNA polymerase family B, C-terminal domain"/>
    <property type="match status" value="1"/>
</dbReference>
<dbReference type="InterPro" id="IPR045846">
    <property type="entry name" value="POLBc_alpha"/>
</dbReference>
<evidence type="ECO:0000256" key="9">
    <source>
        <dbReference type="ARBA" id="ARBA00022932"/>
    </source>
</evidence>
<dbReference type="InterPro" id="IPR012337">
    <property type="entry name" value="RNaseH-like_sf"/>
</dbReference>
<dbReference type="GO" id="GO:1902975">
    <property type="term" value="P:mitotic DNA replication initiation"/>
    <property type="evidence" value="ECO:0007669"/>
    <property type="project" value="InterPro"/>
</dbReference>
<dbReference type="FunFam" id="1.10.132.60:FF:000004">
    <property type="entry name" value="DNA polymerase"/>
    <property type="match status" value="1"/>
</dbReference>
<keyword evidence="11" id="KW-0539">Nucleus</keyword>
<sequence>MSRRASRGTNNGGRMSALSEIRRLREAKLNGVDQDDVSQSEAKRISRIDTYNAQEGSIYQELTEEEYNELVRKRREELPFVEDDEGGMGYYDDGEEQYFEDDGDYDEEILDADESNDNGKRPSSGALSSSYVKRAKKMQRAKLGTGSEQKITQMFFSKNNNTNEASKSVANKKTINPKRDIDLDSMLNDLTSNPLKVSSSNRSKITFGASTSSQRSSLMTSSYQAVQEFSSKPLQPSSNDDDEDVFQNDNAFEYEGEEVIESTNSTSSVLTKTEIEEPKVEDAKIEAAISKRELLLKKARESRVEASAATEKILSSSKTPSNLPAAVFDVQAVPSNEVGEWWKTNEESQSSVELSAQSEASDEFQMFWTDAVEVRDRPGKVYLIGKTKDGQGFKSCCVVVNNLQRYLYVVPRIPTEKKEQYSTMADMPREDQQELWMKMHTDMSSLLIPSCITDKKDQQNFRTKLVERNYAFELPDLPRGKNVYLKVKYPAKYPPPSPDLCSKGGSSFVRICGGTIRPLETFLIRRKLLGPCWLRIENPQKVNSNHQSYCKVEYETSTPVNVIPIHGLPPPPLTVMSLSVKTSCNPHSHKHEVVAFSAVTETNVNPEGGNKRGGGISHFSGIRPFMMESQRFPESYTTAASFSPRFKTPQSLSIEMNEKALLNFLLARVQREDPDVIVGHNLQGYTLDVLMSRMENYKMGGLWSRLTRLRRGLLTPMNQGEGWNEYRLDDMSNGRMFCDTFVAAKELLTSQSTYSLTHLVSTQLNKTRLEVEMTDIPAILSSGPENFVKLIHHTLDDAMFVLQLMHKLEVIPLSKQLANLCGYLWSRTLQANKRAERIEYLLLHEFDRSKHKFIVPEKSRDNKPKSGKKREPAGYAGGMVFAPKKGLYDNFVVLLDFNSLYPSIIREYNICFTTVERNTNSTTTESQAPVRTLDEGDEDEEGEVAPKIETDVPALPSASCEEGVLPQVIKRLLESRKLVKQQLKAELTAGNIEKSKTLDIRQRAIKLTANSMYGCLGFRFSRFYAKPIAALITSTGRQTLQRAQEVAEQECGYDVIYGDTDSIMVDSRSDKLEEAKRIGREIQLQCNKHFKLLELEVDYIFKTILLLNKKKYASLVVKEYNGEVKYEKEVKGLDMVRRDWCVLSKVVGNDILDFILSGMARDDVVEKIHEYLQTIGDNMRSGKEPIEQYVITKNLNKAPEQYPDKAKQYHVQVALALRNQGKAVGVGTQIPYVLCKEEEAGTQRRAYHPDEVKRSQGALNIDIEWYLEAQIHPPVNRLCAHIDGTSSPQLAHCLGLDTSKFSHSIQNVGDEEIDVIPSVLQHDSDRFKSCTPLLLTCSKCQQENPFPGVFGPRSRSYTCGLECPNEDCRANFWGFEQQGLYGRIGDDLVALISNRMHLAIRECTKRYYQGWVVCSEGTCGSRTQKQSLRGRKGDACSVSGCRGTVCMEYSESALYTQLKYYQSLVDVDRAINNVQKENSRHNGQEVAPSGLNERQKEVFQKLFIQINETIDRNDYNWVKPSMWTSLFS</sequence>
<evidence type="ECO:0000256" key="3">
    <source>
        <dbReference type="ARBA" id="ARBA00022679"/>
    </source>
</evidence>
<dbReference type="InterPro" id="IPR042087">
    <property type="entry name" value="DNA_pol_B_thumb"/>
</dbReference>
<evidence type="ECO:0000256" key="12">
    <source>
        <dbReference type="RuleBase" id="RU000442"/>
    </source>
</evidence>
<feature type="region of interest" description="Disordered" evidence="13">
    <location>
        <begin position="208"/>
        <end position="244"/>
    </location>
</feature>
<dbReference type="Pfam" id="PF00136">
    <property type="entry name" value="DNA_pol_B"/>
    <property type="match status" value="1"/>
</dbReference>
<dbReference type="InterPro" id="IPR017964">
    <property type="entry name" value="DNA-dir_DNA_pol_B_CS"/>
</dbReference>
<keyword evidence="8" id="KW-0862">Zinc</keyword>
<evidence type="ECO:0000256" key="8">
    <source>
        <dbReference type="ARBA" id="ARBA00022833"/>
    </source>
</evidence>
<feature type="domain" description="DNA polymerase alpha catalytic subunit N-terminal" evidence="17">
    <location>
        <begin position="38"/>
        <end position="97"/>
    </location>
</feature>
<dbReference type="SUPFAM" id="SSF53098">
    <property type="entry name" value="Ribonuclease H-like"/>
    <property type="match status" value="1"/>
</dbReference>
<keyword evidence="7" id="KW-0863">Zinc-finger</keyword>
<dbReference type="Gene3D" id="1.10.287.690">
    <property type="entry name" value="Helix hairpin bin"/>
    <property type="match status" value="1"/>
</dbReference>
<gene>
    <name evidence="18" type="ORF">Ae201684_008481</name>
</gene>
<dbReference type="GO" id="GO:0003688">
    <property type="term" value="F:DNA replication origin binding"/>
    <property type="evidence" value="ECO:0007669"/>
    <property type="project" value="TreeGrafter"/>
</dbReference>
<dbReference type="Pfam" id="PF12254">
    <property type="entry name" value="DNA_pol_alpha_N"/>
    <property type="match status" value="1"/>
</dbReference>
<dbReference type="GO" id="GO:0006273">
    <property type="term" value="P:lagging strand elongation"/>
    <property type="evidence" value="ECO:0007669"/>
    <property type="project" value="TreeGrafter"/>
</dbReference>
<dbReference type="GO" id="GO:0005658">
    <property type="term" value="C:alpha DNA polymerase:primase complex"/>
    <property type="evidence" value="ECO:0007669"/>
    <property type="project" value="TreeGrafter"/>
</dbReference>
<dbReference type="PANTHER" id="PTHR45861">
    <property type="entry name" value="DNA POLYMERASE ALPHA CATALYTIC SUBUNIT"/>
    <property type="match status" value="1"/>
</dbReference>
<keyword evidence="6" id="KW-0479">Metal-binding</keyword>
<feature type="region of interest" description="Disordered" evidence="13">
    <location>
        <begin position="78"/>
        <end position="132"/>
    </location>
</feature>
<feature type="region of interest" description="Disordered" evidence="13">
    <location>
        <begin position="919"/>
        <end position="941"/>
    </location>
</feature>
<dbReference type="InterPro" id="IPR036397">
    <property type="entry name" value="RNaseH_sf"/>
</dbReference>
<keyword evidence="4 12" id="KW-0548">Nucleotidyltransferase</keyword>
<dbReference type="PANTHER" id="PTHR45861:SF1">
    <property type="entry name" value="DNA POLYMERASE ALPHA CATALYTIC SUBUNIT"/>
    <property type="match status" value="1"/>
</dbReference>
<dbReference type="InterPro" id="IPR006172">
    <property type="entry name" value="DNA-dir_DNA_pol_B"/>
</dbReference>
<evidence type="ECO:0000256" key="11">
    <source>
        <dbReference type="ARBA" id="ARBA00023242"/>
    </source>
</evidence>
<dbReference type="GO" id="GO:0003887">
    <property type="term" value="F:DNA-directed DNA polymerase activity"/>
    <property type="evidence" value="ECO:0007669"/>
    <property type="project" value="UniProtKB-KW"/>
</dbReference>
<dbReference type="VEuPathDB" id="FungiDB:AeMF1_000067"/>
<evidence type="ECO:0000256" key="6">
    <source>
        <dbReference type="ARBA" id="ARBA00022723"/>
    </source>
</evidence>
<dbReference type="PROSITE" id="PS00116">
    <property type="entry name" value="DNA_POLYMERASE_B"/>
    <property type="match status" value="1"/>
</dbReference>
<evidence type="ECO:0000259" key="14">
    <source>
        <dbReference type="Pfam" id="PF00136"/>
    </source>
</evidence>
<reference evidence="18 19" key="1">
    <citation type="submission" date="2019-07" db="EMBL/GenBank/DDBJ databases">
        <title>Genomics analysis of Aphanomyces spp. identifies a new class of oomycete effector associated with host adaptation.</title>
        <authorList>
            <person name="Gaulin E."/>
        </authorList>
    </citation>
    <scope>NUCLEOTIDE SEQUENCE [LARGE SCALE GENOMIC DNA]</scope>
    <source>
        <strain evidence="18 19">ATCC 201684</strain>
    </source>
</reference>
<proteinExistence type="inferred from homology"/>
<evidence type="ECO:0000256" key="2">
    <source>
        <dbReference type="ARBA" id="ARBA00005755"/>
    </source>
</evidence>
<evidence type="ECO:0000259" key="17">
    <source>
        <dbReference type="Pfam" id="PF12254"/>
    </source>
</evidence>
<dbReference type="Gene3D" id="6.10.10.100">
    <property type="match status" value="1"/>
</dbReference>
<dbReference type="InterPro" id="IPR006134">
    <property type="entry name" value="DNA-dir_DNA_pol_B_multi_dom"/>
</dbReference>
<dbReference type="NCBIfam" id="TIGR00592">
    <property type="entry name" value="pol2"/>
    <property type="match status" value="1"/>
</dbReference>
<dbReference type="EMBL" id="VJMJ01000102">
    <property type="protein sequence ID" value="KAF0735010.1"/>
    <property type="molecule type" value="Genomic_DNA"/>
</dbReference>
<dbReference type="InterPro" id="IPR023211">
    <property type="entry name" value="DNA_pol_palm_dom_sf"/>
</dbReference>
<dbReference type="Gene3D" id="1.10.3200.20">
    <property type="entry name" value="DNA Polymerase alpha, zinc finger"/>
    <property type="match status" value="1"/>
</dbReference>
<dbReference type="InterPro" id="IPR038256">
    <property type="entry name" value="Pol_alpha_znc_sf"/>
</dbReference>
<dbReference type="Gene3D" id="3.30.70.2820">
    <property type="match status" value="1"/>
</dbReference>
<accession>A0A6G0X551</accession>
<dbReference type="SUPFAM" id="SSF56672">
    <property type="entry name" value="DNA/RNA polymerases"/>
    <property type="match status" value="1"/>
</dbReference>
<keyword evidence="3 12" id="KW-0808">Transferase</keyword>
<evidence type="ECO:0000256" key="13">
    <source>
        <dbReference type="SAM" id="MobiDB-lite"/>
    </source>
</evidence>
<evidence type="ECO:0000256" key="7">
    <source>
        <dbReference type="ARBA" id="ARBA00022771"/>
    </source>
</evidence>
<dbReference type="Gene3D" id="3.30.420.10">
    <property type="entry name" value="Ribonuclease H-like superfamily/Ribonuclease H"/>
    <property type="match status" value="1"/>
</dbReference>
<evidence type="ECO:0000256" key="1">
    <source>
        <dbReference type="ARBA" id="ARBA00004123"/>
    </source>
</evidence>
<comment type="caution">
    <text evidence="18">The sequence shown here is derived from an EMBL/GenBank/DDBJ whole genome shotgun (WGS) entry which is preliminary data.</text>
</comment>
<dbReference type="SMART" id="SM00486">
    <property type="entry name" value="POLBc"/>
    <property type="match status" value="1"/>
</dbReference>
<dbReference type="Pfam" id="PF08996">
    <property type="entry name" value="zf-DNA_Pol"/>
    <property type="match status" value="1"/>
</dbReference>
<dbReference type="Pfam" id="PF03104">
    <property type="entry name" value="DNA_pol_B_exo1"/>
    <property type="match status" value="1"/>
</dbReference>
<dbReference type="InterPro" id="IPR015088">
    <property type="entry name" value="Znf_DNA-dir_DNA_pol_B_alpha"/>
</dbReference>
<evidence type="ECO:0000259" key="16">
    <source>
        <dbReference type="Pfam" id="PF08996"/>
    </source>
</evidence>
<dbReference type="Gene3D" id="3.90.1600.10">
    <property type="entry name" value="Palm domain of DNA polymerase"/>
    <property type="match status" value="1"/>
</dbReference>
<dbReference type="GO" id="GO:0003682">
    <property type="term" value="F:chromatin binding"/>
    <property type="evidence" value="ECO:0007669"/>
    <property type="project" value="TreeGrafter"/>
</dbReference>
<feature type="domain" description="Zinc finger DNA-directed DNA polymerase family B alpha" evidence="16">
    <location>
        <begin position="1322"/>
        <end position="1522"/>
    </location>
</feature>
<comment type="catalytic activity">
    <reaction evidence="12">
        <text>DNA(n) + a 2'-deoxyribonucleoside 5'-triphosphate = DNA(n+1) + diphosphate</text>
        <dbReference type="Rhea" id="RHEA:22508"/>
        <dbReference type="Rhea" id="RHEA-COMP:17339"/>
        <dbReference type="Rhea" id="RHEA-COMP:17340"/>
        <dbReference type="ChEBI" id="CHEBI:33019"/>
        <dbReference type="ChEBI" id="CHEBI:61560"/>
        <dbReference type="ChEBI" id="CHEBI:173112"/>
        <dbReference type="EC" id="2.7.7.7"/>
    </reaction>
</comment>
<protein>
    <recommendedName>
        <fullName evidence="12">DNA polymerase</fullName>
        <ecNumber evidence="12">2.7.7.7</ecNumber>
    </recommendedName>
</protein>
<evidence type="ECO:0000256" key="10">
    <source>
        <dbReference type="ARBA" id="ARBA00023125"/>
    </source>
</evidence>
<dbReference type="CDD" id="cd05532">
    <property type="entry name" value="POLBc_alpha"/>
    <property type="match status" value="1"/>
</dbReference>
<feature type="compositionally biased region" description="Low complexity" evidence="13">
    <location>
        <begin position="210"/>
        <end position="222"/>
    </location>
</feature>
<comment type="similarity">
    <text evidence="2 12">Belongs to the DNA polymerase type-B family.</text>
</comment>
<evidence type="ECO:0000256" key="4">
    <source>
        <dbReference type="ARBA" id="ARBA00022695"/>
    </source>
</evidence>
<keyword evidence="5 12" id="KW-0235">DNA replication</keyword>
<feature type="domain" description="DNA-directed DNA polymerase family B exonuclease" evidence="15">
    <location>
        <begin position="513"/>
        <end position="757"/>
    </location>
</feature>
<keyword evidence="10 12" id="KW-0238">DNA-binding</keyword>
<dbReference type="GO" id="GO:0008270">
    <property type="term" value="F:zinc ion binding"/>
    <property type="evidence" value="ECO:0007669"/>
    <property type="project" value="UniProtKB-KW"/>
</dbReference>
<evidence type="ECO:0000313" key="19">
    <source>
        <dbReference type="Proteomes" id="UP000481153"/>
    </source>
</evidence>
<feature type="compositionally biased region" description="Acidic residues" evidence="13">
    <location>
        <begin position="79"/>
        <end position="116"/>
    </location>
</feature>
<dbReference type="InterPro" id="IPR006133">
    <property type="entry name" value="DNA-dir_DNA_pol_B_exonuc"/>
</dbReference>
<dbReference type="InterPro" id="IPR024647">
    <property type="entry name" value="DNA_pol_a_cat_su_N"/>
</dbReference>
<dbReference type="EC" id="2.7.7.7" evidence="12"/>